<evidence type="ECO:0000313" key="2">
    <source>
        <dbReference type="WBParaSite" id="ALUE_0000478801-mRNA-1"/>
    </source>
</evidence>
<sequence>MRFRRPAGICVAGVRLAARVTTVLVRVSAIAMLRYTQLHPEPADASTQTAIQFAFTLRPAAVTSSIFTHCGRVLPL</sequence>
<organism evidence="1 2">
    <name type="scientific">Ascaris lumbricoides</name>
    <name type="common">Giant roundworm</name>
    <dbReference type="NCBI Taxonomy" id="6252"/>
    <lineage>
        <taxon>Eukaryota</taxon>
        <taxon>Metazoa</taxon>
        <taxon>Ecdysozoa</taxon>
        <taxon>Nematoda</taxon>
        <taxon>Chromadorea</taxon>
        <taxon>Rhabditida</taxon>
        <taxon>Spirurina</taxon>
        <taxon>Ascaridomorpha</taxon>
        <taxon>Ascaridoidea</taxon>
        <taxon>Ascarididae</taxon>
        <taxon>Ascaris</taxon>
    </lineage>
</organism>
<evidence type="ECO:0000313" key="1">
    <source>
        <dbReference type="Proteomes" id="UP000036681"/>
    </source>
</evidence>
<reference evidence="2" key="1">
    <citation type="submission" date="2017-02" db="UniProtKB">
        <authorList>
            <consortium name="WormBaseParasite"/>
        </authorList>
    </citation>
    <scope>IDENTIFICATION</scope>
</reference>
<dbReference type="WBParaSite" id="ALUE_0000478801-mRNA-1">
    <property type="protein sequence ID" value="ALUE_0000478801-mRNA-1"/>
    <property type="gene ID" value="ALUE_0000478801"/>
</dbReference>
<accession>A0A0M3HR97</accession>
<dbReference type="Proteomes" id="UP000036681">
    <property type="component" value="Unplaced"/>
</dbReference>
<keyword evidence="1" id="KW-1185">Reference proteome</keyword>
<name>A0A0M3HR97_ASCLU</name>
<protein>
    <submittedName>
        <fullName evidence="2">Secreted protein</fullName>
    </submittedName>
</protein>
<dbReference type="AlphaFoldDB" id="A0A0M3HR97"/>
<proteinExistence type="predicted"/>